<keyword evidence="11 12" id="KW-0472">Membrane</keyword>
<comment type="similarity">
    <text evidence="3 12">Belongs to the CcmD/CycX/HelD family.</text>
</comment>
<organism evidence="13 14">
    <name type="scientific">Cereibacter sphaeroides</name>
    <name type="common">Rhodobacter sphaeroides</name>
    <dbReference type="NCBI Taxonomy" id="1063"/>
    <lineage>
        <taxon>Bacteria</taxon>
        <taxon>Pseudomonadati</taxon>
        <taxon>Pseudomonadota</taxon>
        <taxon>Alphaproteobacteria</taxon>
        <taxon>Rhodobacterales</taxon>
        <taxon>Paracoccaceae</taxon>
        <taxon>Cereibacter</taxon>
    </lineage>
</organism>
<evidence type="ECO:0000256" key="7">
    <source>
        <dbReference type="ARBA" id="ARBA00022519"/>
    </source>
</evidence>
<dbReference type="AlphaFoldDB" id="A0A2W5SKA9"/>
<evidence type="ECO:0000256" key="4">
    <source>
        <dbReference type="ARBA" id="ARBA00016461"/>
    </source>
</evidence>
<evidence type="ECO:0000256" key="10">
    <source>
        <dbReference type="ARBA" id="ARBA00022989"/>
    </source>
</evidence>
<evidence type="ECO:0000256" key="2">
    <source>
        <dbReference type="ARBA" id="ARBA00004377"/>
    </source>
</evidence>
<dbReference type="GO" id="GO:0015886">
    <property type="term" value="P:heme transport"/>
    <property type="evidence" value="ECO:0007669"/>
    <property type="project" value="InterPro"/>
</dbReference>
<evidence type="ECO:0000256" key="12">
    <source>
        <dbReference type="RuleBase" id="RU363101"/>
    </source>
</evidence>
<proteinExistence type="inferred from homology"/>
<keyword evidence="10 12" id="KW-1133">Transmembrane helix</keyword>
<keyword evidence="9 12" id="KW-0201">Cytochrome c-type biogenesis</keyword>
<evidence type="ECO:0000256" key="6">
    <source>
        <dbReference type="ARBA" id="ARBA00022475"/>
    </source>
</evidence>
<dbReference type="Proteomes" id="UP000248975">
    <property type="component" value="Unassembled WGS sequence"/>
</dbReference>
<evidence type="ECO:0000256" key="8">
    <source>
        <dbReference type="ARBA" id="ARBA00022692"/>
    </source>
</evidence>
<evidence type="ECO:0000313" key="13">
    <source>
        <dbReference type="EMBL" id="PZQ99785.1"/>
    </source>
</evidence>
<evidence type="ECO:0000256" key="11">
    <source>
        <dbReference type="ARBA" id="ARBA00023136"/>
    </source>
</evidence>
<sequence length="53" mass="5768">MSIALGKYAAVVLGSYAAAILLLMGLVGFSLWRDARMRRALEAVEARQRKTDG</sequence>
<evidence type="ECO:0000313" key="14">
    <source>
        <dbReference type="Proteomes" id="UP000248975"/>
    </source>
</evidence>
<dbReference type="NCBIfam" id="TIGR03141">
    <property type="entry name" value="cytochro_ccmD"/>
    <property type="match status" value="1"/>
</dbReference>
<comment type="function">
    <text evidence="1 12">Required for the export of heme to the periplasm for the biogenesis of c-type cytochromes.</text>
</comment>
<dbReference type="EMBL" id="QFQS01000001">
    <property type="protein sequence ID" value="PZQ99785.1"/>
    <property type="molecule type" value="Genomic_DNA"/>
</dbReference>
<dbReference type="GO" id="GO:0005886">
    <property type="term" value="C:plasma membrane"/>
    <property type="evidence" value="ECO:0007669"/>
    <property type="project" value="UniProtKB-SubCell"/>
</dbReference>
<dbReference type="Pfam" id="PF04995">
    <property type="entry name" value="CcmD"/>
    <property type="match status" value="1"/>
</dbReference>
<evidence type="ECO:0000256" key="9">
    <source>
        <dbReference type="ARBA" id="ARBA00022748"/>
    </source>
</evidence>
<comment type="subcellular location">
    <subcellularLocation>
        <location evidence="2 12">Cell inner membrane</location>
        <topology evidence="2 12">Single-pass membrane protein</topology>
    </subcellularLocation>
</comment>
<dbReference type="GO" id="GO:0017004">
    <property type="term" value="P:cytochrome complex assembly"/>
    <property type="evidence" value="ECO:0007669"/>
    <property type="project" value="UniProtKB-KW"/>
</dbReference>
<keyword evidence="5 12" id="KW-0813">Transport</keyword>
<feature type="transmembrane region" description="Helical" evidence="12">
    <location>
        <begin position="12"/>
        <end position="32"/>
    </location>
</feature>
<comment type="caution">
    <text evidence="13">The sequence shown here is derived from an EMBL/GenBank/DDBJ whole genome shotgun (WGS) entry which is preliminary data.</text>
</comment>
<keyword evidence="7 12" id="KW-0997">Cell inner membrane</keyword>
<evidence type="ECO:0000256" key="5">
    <source>
        <dbReference type="ARBA" id="ARBA00022448"/>
    </source>
</evidence>
<name>A0A2W5SKA9_CERSP</name>
<gene>
    <name evidence="13" type="primary">ccmD</name>
    <name evidence="13" type="ORF">DI533_03830</name>
</gene>
<protein>
    <recommendedName>
        <fullName evidence="4 12">Heme exporter protein D</fullName>
    </recommendedName>
</protein>
<keyword evidence="8 12" id="KW-0812">Transmembrane</keyword>
<evidence type="ECO:0000256" key="3">
    <source>
        <dbReference type="ARBA" id="ARBA00008741"/>
    </source>
</evidence>
<evidence type="ECO:0000256" key="1">
    <source>
        <dbReference type="ARBA" id="ARBA00002442"/>
    </source>
</evidence>
<dbReference type="InterPro" id="IPR007078">
    <property type="entry name" value="Haem_export_protD_CcmD"/>
</dbReference>
<accession>A0A2W5SKA9</accession>
<keyword evidence="6 12" id="KW-1003">Cell membrane</keyword>
<reference evidence="13 14" key="1">
    <citation type="submission" date="2017-08" db="EMBL/GenBank/DDBJ databases">
        <title>Infants hospitalized years apart are colonized by the same room-sourced microbial strains.</title>
        <authorList>
            <person name="Brooks B."/>
            <person name="Olm M.R."/>
            <person name="Firek B.A."/>
            <person name="Baker R."/>
            <person name="Thomas B.C."/>
            <person name="Morowitz M.J."/>
            <person name="Banfield J.F."/>
        </authorList>
    </citation>
    <scope>NUCLEOTIDE SEQUENCE [LARGE SCALE GENOMIC DNA]</scope>
    <source>
        <strain evidence="13">S2_003_000_R2_11</strain>
    </source>
</reference>